<name>A0A139BRD1_9PROT</name>
<dbReference type="Proteomes" id="UP000070578">
    <property type="component" value="Unassembled WGS sequence"/>
</dbReference>
<dbReference type="EMBL" id="LSLI01000070">
    <property type="protein sequence ID" value="KXS31521.1"/>
    <property type="molecule type" value="Genomic_DNA"/>
</dbReference>
<evidence type="ECO:0000313" key="2">
    <source>
        <dbReference type="EMBL" id="KXS31521.1"/>
    </source>
</evidence>
<reference evidence="2 3" key="2">
    <citation type="submission" date="2016-03" db="EMBL/GenBank/DDBJ databases">
        <title>New uncultured bacterium of the family Gallionellaceae from acid mine drainage: description and reconstruction of genome based on metagenomic analysis of microbial community.</title>
        <authorList>
            <person name="Kadnikov V."/>
            <person name="Ivasenko D."/>
            <person name="Beletsky A."/>
            <person name="Mardanov A."/>
            <person name="Danilova E."/>
            <person name="Pimenov N."/>
            <person name="Karnachuk O."/>
            <person name="Ravin N."/>
        </authorList>
    </citation>
    <scope>NUCLEOTIDE SEQUENCE [LARGE SCALE GENOMIC DNA]</scope>
    <source>
        <strain evidence="2">ShG14-8</strain>
    </source>
</reference>
<evidence type="ECO:0000313" key="3">
    <source>
        <dbReference type="Proteomes" id="UP000070578"/>
    </source>
</evidence>
<dbReference type="AlphaFoldDB" id="A0A139BRD1"/>
<comment type="caution">
    <text evidence="2">The sequence shown here is derived from an EMBL/GenBank/DDBJ whole genome shotgun (WGS) entry which is preliminary data.</text>
</comment>
<dbReference type="InterPro" id="IPR011990">
    <property type="entry name" value="TPR-like_helical_dom_sf"/>
</dbReference>
<dbReference type="SUPFAM" id="SSF48452">
    <property type="entry name" value="TPR-like"/>
    <property type="match status" value="1"/>
</dbReference>
<sequence>MSLIGRPMKSPEYIAPAKYYFALGLLLLSACATNHAESPPAEQGAKSSSLTDTSDVVEARRVFKMEIERTPLVKNVVFHIRPGEARYIEYTDPSKNTADVVQLTSLLPDSIAVSYSPGGAFRYPAWKVSYTEYAQKHKYYWLSSSWSKSDAENAARALRVLVLDARHDLDGILAANFEKFKQACQGWQALLEKPQMPEEALRHKVLAETAFRENKLDKAADEYLEALKTYPCWPEGQFNAASLLGNTGWYTGAVAHMKYFLELVPDAADAQLARGKIVTWQDKIGR</sequence>
<gene>
    <name evidence="2" type="ORF">AWT59_2352</name>
</gene>
<proteinExistence type="predicted"/>
<accession>A0A139BRD1</accession>
<feature type="chain" id="PRO_5007483938" evidence="1">
    <location>
        <begin position="37"/>
        <end position="286"/>
    </location>
</feature>
<organism evidence="2 3">
    <name type="scientific">Candidatus Gallionella acididurans</name>
    <dbReference type="NCBI Taxonomy" id="1796491"/>
    <lineage>
        <taxon>Bacteria</taxon>
        <taxon>Pseudomonadati</taxon>
        <taxon>Pseudomonadota</taxon>
        <taxon>Betaproteobacteria</taxon>
        <taxon>Nitrosomonadales</taxon>
        <taxon>Gallionellaceae</taxon>
        <taxon>Gallionella</taxon>
    </lineage>
</organism>
<reference evidence="2 3" key="1">
    <citation type="submission" date="2016-02" db="EMBL/GenBank/DDBJ databases">
        <authorList>
            <person name="Wen L."/>
            <person name="He K."/>
            <person name="Yang H."/>
        </authorList>
    </citation>
    <scope>NUCLEOTIDE SEQUENCE [LARGE SCALE GENOMIC DNA]</scope>
    <source>
        <strain evidence="2">ShG14-8</strain>
    </source>
</reference>
<protein>
    <submittedName>
        <fullName evidence="2">Uncharacterized protein</fullName>
    </submittedName>
</protein>
<keyword evidence="1" id="KW-0732">Signal</keyword>
<dbReference type="PROSITE" id="PS51257">
    <property type="entry name" value="PROKAR_LIPOPROTEIN"/>
    <property type="match status" value="1"/>
</dbReference>
<evidence type="ECO:0000256" key="1">
    <source>
        <dbReference type="SAM" id="SignalP"/>
    </source>
</evidence>
<dbReference type="Gene3D" id="1.25.40.10">
    <property type="entry name" value="Tetratricopeptide repeat domain"/>
    <property type="match status" value="1"/>
</dbReference>
<feature type="signal peptide" evidence="1">
    <location>
        <begin position="1"/>
        <end position="36"/>
    </location>
</feature>